<name>A0A9X0JIC7_9PSED</name>
<organism evidence="2 3">
    <name type="scientific">Pseudomonas lutea</name>
    <dbReference type="NCBI Taxonomy" id="243924"/>
    <lineage>
        <taxon>Bacteria</taxon>
        <taxon>Pseudomonadati</taxon>
        <taxon>Pseudomonadota</taxon>
        <taxon>Gammaproteobacteria</taxon>
        <taxon>Pseudomonadales</taxon>
        <taxon>Pseudomonadaceae</taxon>
        <taxon>Pseudomonas</taxon>
    </lineage>
</organism>
<reference evidence="2 3" key="1">
    <citation type="submission" date="2014-09" db="EMBL/GenBank/DDBJ databases">
        <title>Genome sequence of Pseudomonas lutea strain DSM 17257T.</title>
        <authorList>
            <person name="Kwak Y."/>
            <person name="Shin J.-H."/>
        </authorList>
    </citation>
    <scope>NUCLEOTIDE SEQUENCE [LARGE SCALE GENOMIC DNA]</scope>
    <source>
        <strain evidence="2 3">DSM 17257</strain>
    </source>
</reference>
<sequence length="199" mass="22802">MNRRQKCYRFPKREACLVAMSYSYDLQASVYDYMTELEQKLQSPQAGVMAALSDPAVLKELLLENVGKVLALTADNQELSTENLALEQKVAADASKVEFHDHVVISHDVHYVRDVAQSLGTGQNTLFRFMRFKGWVDRFNTPYQDKIRSGYLVAEPHSYKDKETGERKTKFTCRVTGKGFTKLQALWSSRNQDLLEVPR</sequence>
<protein>
    <recommendedName>
        <fullName evidence="1">Antirepressor protein C-terminal domain-containing protein</fullName>
    </recommendedName>
</protein>
<dbReference type="GO" id="GO:0003677">
    <property type="term" value="F:DNA binding"/>
    <property type="evidence" value="ECO:0007669"/>
    <property type="project" value="InterPro"/>
</dbReference>
<dbReference type="Proteomes" id="UP000029719">
    <property type="component" value="Unassembled WGS sequence"/>
</dbReference>
<accession>A0A9X0JIC7</accession>
<dbReference type="InterPro" id="IPR005039">
    <property type="entry name" value="Ant_C"/>
</dbReference>
<dbReference type="EMBL" id="JRMB01000002">
    <property type="protein sequence ID" value="KGF63643.1"/>
    <property type="molecule type" value="Genomic_DNA"/>
</dbReference>
<comment type="caution">
    <text evidence="2">The sequence shown here is derived from an EMBL/GenBank/DDBJ whole genome shotgun (WGS) entry which is preliminary data.</text>
</comment>
<feature type="domain" description="Antirepressor protein C-terminal" evidence="1">
    <location>
        <begin position="87"/>
        <end position="187"/>
    </location>
</feature>
<gene>
    <name evidence="2" type="ORF">LT42_17230</name>
</gene>
<dbReference type="AlphaFoldDB" id="A0A9X0JIC7"/>
<evidence type="ECO:0000313" key="3">
    <source>
        <dbReference type="Proteomes" id="UP000029719"/>
    </source>
</evidence>
<proteinExistence type="predicted"/>
<evidence type="ECO:0000313" key="2">
    <source>
        <dbReference type="EMBL" id="KGF63643.1"/>
    </source>
</evidence>
<dbReference type="Pfam" id="PF03374">
    <property type="entry name" value="ANT"/>
    <property type="match status" value="1"/>
</dbReference>
<evidence type="ECO:0000259" key="1">
    <source>
        <dbReference type="Pfam" id="PF03374"/>
    </source>
</evidence>